<protein>
    <submittedName>
        <fullName evidence="2">dTDP-glucose 4,6-dehydratase</fullName>
    </submittedName>
</protein>
<dbReference type="Proteomes" id="UP001156641">
    <property type="component" value="Unassembled WGS sequence"/>
</dbReference>
<comment type="caution">
    <text evidence="2">The sequence shown here is derived from an EMBL/GenBank/DDBJ whole genome shotgun (WGS) entry which is preliminary data.</text>
</comment>
<dbReference type="RefSeq" id="WP_284256346.1">
    <property type="nucleotide sequence ID" value="NZ_BSOS01000007.1"/>
</dbReference>
<dbReference type="SUPFAM" id="SSF63825">
    <property type="entry name" value="YWTD domain"/>
    <property type="match status" value="1"/>
</dbReference>
<keyword evidence="1" id="KW-0732">Signal</keyword>
<evidence type="ECO:0000256" key="1">
    <source>
        <dbReference type="SAM" id="SignalP"/>
    </source>
</evidence>
<dbReference type="InterPro" id="IPR008557">
    <property type="entry name" value="PhoX"/>
</dbReference>
<name>A0ABQ6A031_9PROT</name>
<accession>A0ABQ6A031</accession>
<dbReference type="EMBL" id="BSOS01000007">
    <property type="protein sequence ID" value="GLR65814.1"/>
    <property type="molecule type" value="Genomic_DNA"/>
</dbReference>
<proteinExistence type="predicted"/>
<dbReference type="PANTHER" id="PTHR35399">
    <property type="entry name" value="SLR8030 PROTEIN"/>
    <property type="match status" value="1"/>
</dbReference>
<keyword evidence="3" id="KW-1185">Reference proteome</keyword>
<evidence type="ECO:0000313" key="2">
    <source>
        <dbReference type="EMBL" id="GLR65814.1"/>
    </source>
</evidence>
<feature type="signal peptide" evidence="1">
    <location>
        <begin position="1"/>
        <end position="22"/>
    </location>
</feature>
<evidence type="ECO:0000313" key="3">
    <source>
        <dbReference type="Proteomes" id="UP001156641"/>
    </source>
</evidence>
<feature type="chain" id="PRO_5047125743" evidence="1">
    <location>
        <begin position="23"/>
        <end position="539"/>
    </location>
</feature>
<dbReference type="PANTHER" id="PTHR35399:SF2">
    <property type="entry name" value="DUF839 DOMAIN-CONTAINING PROTEIN"/>
    <property type="match status" value="1"/>
</dbReference>
<organism evidence="2 3">
    <name type="scientific">Acidocella aquatica</name>
    <dbReference type="NCBI Taxonomy" id="1922313"/>
    <lineage>
        <taxon>Bacteria</taxon>
        <taxon>Pseudomonadati</taxon>
        <taxon>Pseudomonadota</taxon>
        <taxon>Alphaproteobacteria</taxon>
        <taxon>Acetobacterales</taxon>
        <taxon>Acidocellaceae</taxon>
        <taxon>Acidocella</taxon>
    </lineage>
</organism>
<reference evidence="3" key="1">
    <citation type="journal article" date="2019" name="Int. J. Syst. Evol. Microbiol.">
        <title>The Global Catalogue of Microorganisms (GCM) 10K type strain sequencing project: providing services to taxonomists for standard genome sequencing and annotation.</title>
        <authorList>
            <consortium name="The Broad Institute Genomics Platform"/>
            <consortium name="The Broad Institute Genome Sequencing Center for Infectious Disease"/>
            <person name="Wu L."/>
            <person name="Ma J."/>
        </authorList>
    </citation>
    <scope>NUCLEOTIDE SEQUENCE [LARGE SCALE GENOMIC DNA]</scope>
    <source>
        <strain evidence="3">NBRC 112502</strain>
    </source>
</reference>
<gene>
    <name evidence="2" type="ORF">GCM10010909_04920</name>
</gene>
<sequence>MKRRDLLNGLSLATLSITSARAQSMLGVSSAPAPSVPAPAAPLAAAAQTQAPKLDDTVGAGFNRIVIARWGDALLPDAPAFNPNALTADQARSQFPYDAVIAGLIAPPPAQDGIPRLVMVVANPTAPARMVFPGGVDIPDVAGRLQGATILNLQYMSGRWVTVDGGYQSRRISDGTLCEITGPVAAVIGSTVQGLLAPQAGCATPWGNALLAEGNAAPWLKRLAGVGYGYDDPAQAPRFGWVAELNALDPGAFPIKRTALGRFARAGIAATATQDGRAVIFMSQDAPGGYLFRFIAATAATDGTALDSGTLAVAQITGDGIGWIDLPNTVPALVGAVDAAANAGGSPFDAPGGIAIATDNSAIYLACGGNAARTVPDALNPRTGDDNGHIVALTPPGGDVTAKSFAGKVVLSAGNPATTPGTDYAAGSNGWLRKPRTLNLAPSGALWIGTDQKGDTSLGADGLFIMQTGGPSPYLLSTAYLAPIGAAMGGVGFGGKTVFAAVRHPGATPGASFNAPATRWPTLRPDMPPQTTIIGLVRV</sequence>
<dbReference type="Pfam" id="PF05787">
    <property type="entry name" value="PhoX"/>
    <property type="match status" value="1"/>
</dbReference>